<feature type="domain" description="HTH myb-type" evidence="9">
    <location>
        <begin position="12"/>
        <end position="64"/>
    </location>
</feature>
<evidence type="ECO:0000256" key="3">
    <source>
        <dbReference type="ARBA" id="ARBA00023015"/>
    </source>
</evidence>
<dbReference type="Gramene" id="Pp3c1_42920V3.3">
    <property type="protein sequence ID" value="Pp3c1_42920V3.3"/>
    <property type="gene ID" value="Pp3c1_42920"/>
</dbReference>
<evidence type="ECO:0000256" key="2">
    <source>
        <dbReference type="ARBA" id="ARBA00022737"/>
    </source>
</evidence>
<dbReference type="InterPro" id="IPR001005">
    <property type="entry name" value="SANT/Myb"/>
</dbReference>
<dbReference type="EnsemblPlants" id="Pp3c1_42920V3.1">
    <property type="protein sequence ID" value="Pp3c1_42920V3.1"/>
    <property type="gene ID" value="Pp3c1_42920"/>
</dbReference>
<feature type="domain" description="Myb-like" evidence="8">
    <location>
        <begin position="65"/>
        <end position="115"/>
    </location>
</feature>
<reference evidence="11" key="3">
    <citation type="submission" date="2020-12" db="UniProtKB">
        <authorList>
            <consortium name="EnsemblPlants"/>
        </authorList>
    </citation>
    <scope>IDENTIFICATION</scope>
</reference>
<dbReference type="EMBL" id="ABEU02000001">
    <property type="protein sequence ID" value="PNR63543.1"/>
    <property type="molecule type" value="Genomic_DNA"/>
</dbReference>
<dbReference type="CDD" id="cd00167">
    <property type="entry name" value="SANT"/>
    <property type="match status" value="2"/>
</dbReference>
<evidence type="ECO:0000256" key="7">
    <source>
        <dbReference type="SAM" id="MobiDB-lite"/>
    </source>
</evidence>
<dbReference type="Pfam" id="PF00249">
    <property type="entry name" value="Myb_DNA-binding"/>
    <property type="match status" value="2"/>
</dbReference>
<dbReference type="OrthoDB" id="2143914at2759"/>
<evidence type="ECO:0000256" key="4">
    <source>
        <dbReference type="ARBA" id="ARBA00023125"/>
    </source>
</evidence>
<proteinExistence type="predicted"/>
<dbReference type="PANTHER" id="PTHR47994">
    <property type="entry name" value="F14D16.11-RELATED"/>
    <property type="match status" value="1"/>
</dbReference>
<dbReference type="PaxDb" id="3218-PP1S295_52V6.1"/>
<dbReference type="KEGG" id="ppp:112281153"/>
<dbReference type="RefSeq" id="XP_024373141.1">
    <property type="nucleotide sequence ID" value="XM_024517373.2"/>
</dbReference>
<dbReference type="RefSeq" id="XP_073395131.1">
    <property type="nucleotide sequence ID" value="XM_073539030.1"/>
</dbReference>
<dbReference type="FunFam" id="1.10.10.60:FF:000015">
    <property type="entry name" value="Transcription factor RAX3"/>
    <property type="match status" value="1"/>
</dbReference>
<name>A0A2K1LC00_PHYPA</name>
<keyword evidence="12" id="KW-1185">Reference proteome</keyword>
<feature type="region of interest" description="Disordered" evidence="7">
    <location>
        <begin position="219"/>
        <end position="240"/>
    </location>
</feature>
<dbReference type="InterPro" id="IPR015495">
    <property type="entry name" value="Myb_TF_plants"/>
</dbReference>
<reference evidence="10 12" key="1">
    <citation type="journal article" date="2008" name="Science">
        <title>The Physcomitrella genome reveals evolutionary insights into the conquest of land by plants.</title>
        <authorList>
            <person name="Rensing S."/>
            <person name="Lang D."/>
            <person name="Zimmer A."/>
            <person name="Terry A."/>
            <person name="Salamov A."/>
            <person name="Shapiro H."/>
            <person name="Nishiyama T."/>
            <person name="Perroud P.-F."/>
            <person name="Lindquist E."/>
            <person name="Kamisugi Y."/>
            <person name="Tanahashi T."/>
            <person name="Sakakibara K."/>
            <person name="Fujita T."/>
            <person name="Oishi K."/>
            <person name="Shin-I T."/>
            <person name="Kuroki Y."/>
            <person name="Toyoda A."/>
            <person name="Suzuki Y."/>
            <person name="Hashimoto A."/>
            <person name="Yamaguchi K."/>
            <person name="Sugano A."/>
            <person name="Kohara Y."/>
            <person name="Fujiyama A."/>
            <person name="Anterola A."/>
            <person name="Aoki S."/>
            <person name="Ashton N."/>
            <person name="Barbazuk W.B."/>
            <person name="Barker E."/>
            <person name="Bennetzen J."/>
            <person name="Bezanilla M."/>
            <person name="Blankenship R."/>
            <person name="Cho S.H."/>
            <person name="Dutcher S."/>
            <person name="Estelle M."/>
            <person name="Fawcett J.A."/>
            <person name="Gundlach H."/>
            <person name="Hanada K."/>
            <person name="Heyl A."/>
            <person name="Hicks K.A."/>
            <person name="Hugh J."/>
            <person name="Lohr M."/>
            <person name="Mayer K."/>
            <person name="Melkozernov A."/>
            <person name="Murata T."/>
            <person name="Nelson D."/>
            <person name="Pils B."/>
            <person name="Prigge M."/>
            <person name="Reiss B."/>
            <person name="Renner T."/>
            <person name="Rombauts S."/>
            <person name="Rushton P."/>
            <person name="Sanderfoot A."/>
            <person name="Schween G."/>
            <person name="Shiu S.-H."/>
            <person name="Stueber K."/>
            <person name="Theodoulou F.L."/>
            <person name="Tu H."/>
            <person name="Van de Peer Y."/>
            <person name="Verrier P.J."/>
            <person name="Waters E."/>
            <person name="Wood A."/>
            <person name="Yang L."/>
            <person name="Cove D."/>
            <person name="Cuming A."/>
            <person name="Hasebe M."/>
            <person name="Lucas S."/>
            <person name="Mishler D.B."/>
            <person name="Reski R."/>
            <person name="Grigoriev I."/>
            <person name="Quatrano R.S."/>
            <person name="Boore J.L."/>
        </authorList>
    </citation>
    <scope>NUCLEOTIDE SEQUENCE [LARGE SCALE GENOMIC DNA]</scope>
    <source>
        <strain evidence="11 12">cv. Gransden 2004</strain>
    </source>
</reference>
<dbReference type="SUPFAM" id="SSF46689">
    <property type="entry name" value="Homeodomain-like"/>
    <property type="match status" value="1"/>
</dbReference>
<dbReference type="PROSITE" id="PS51294">
    <property type="entry name" value="HTH_MYB"/>
    <property type="match status" value="2"/>
</dbReference>
<evidence type="ECO:0000313" key="12">
    <source>
        <dbReference type="Proteomes" id="UP000006727"/>
    </source>
</evidence>
<keyword evidence="4" id="KW-0238">DNA-binding</keyword>
<dbReference type="PANTHER" id="PTHR47994:SF5">
    <property type="entry name" value="F14D16.11-RELATED"/>
    <property type="match status" value="1"/>
</dbReference>
<dbReference type="Gramene" id="Pp3c1_42920V3.2">
    <property type="protein sequence ID" value="Pp3c1_42920V3.2"/>
    <property type="gene ID" value="Pp3c1_42920"/>
</dbReference>
<feature type="domain" description="Myb-like" evidence="8">
    <location>
        <begin position="12"/>
        <end position="64"/>
    </location>
</feature>
<dbReference type="InterPro" id="IPR017930">
    <property type="entry name" value="Myb_dom"/>
</dbReference>
<dbReference type="EnsemblPlants" id="Pp3c1_42920V3.2">
    <property type="protein sequence ID" value="Pp3c1_42920V3.2"/>
    <property type="gene ID" value="Pp3c1_42920"/>
</dbReference>
<accession>A0A2K1LC00</accession>
<evidence type="ECO:0000259" key="8">
    <source>
        <dbReference type="PROSITE" id="PS50090"/>
    </source>
</evidence>
<dbReference type="Proteomes" id="UP000006727">
    <property type="component" value="Chromosome 1"/>
</dbReference>
<keyword evidence="3" id="KW-0805">Transcription regulation</keyword>
<dbReference type="GO" id="GO:0005634">
    <property type="term" value="C:nucleus"/>
    <property type="evidence" value="ECO:0000318"/>
    <property type="project" value="GO_Central"/>
</dbReference>
<evidence type="ECO:0000256" key="1">
    <source>
        <dbReference type="ARBA" id="ARBA00004123"/>
    </source>
</evidence>
<dbReference type="GO" id="GO:0000976">
    <property type="term" value="F:transcription cis-regulatory region binding"/>
    <property type="evidence" value="ECO:0007669"/>
    <property type="project" value="UniProtKB-ARBA"/>
</dbReference>
<dbReference type="Gramene" id="Pp3c1_42920V3.1">
    <property type="protein sequence ID" value="Pp3c1_42920V3.1"/>
    <property type="gene ID" value="Pp3c1_42920"/>
</dbReference>
<evidence type="ECO:0000313" key="11">
    <source>
        <dbReference type="EnsemblPlants" id="Pp3c1_42920V3.1"/>
    </source>
</evidence>
<dbReference type="PROSITE" id="PS50090">
    <property type="entry name" value="MYB_LIKE"/>
    <property type="match status" value="2"/>
</dbReference>
<dbReference type="EnsemblPlants" id="Pp3c1_42920V3.3">
    <property type="protein sequence ID" value="Pp3c1_42920V3.3"/>
    <property type="gene ID" value="Pp3c1_42920"/>
</dbReference>
<dbReference type="GeneID" id="112281153"/>
<sequence length="508" mass="56368">MTRLSKPSANGINDVRKGAWGADEDEKLRKYVEKYGTGHWRSVGKKAGLQRCGKSCRLRWTNYLRPDIRHGSFSEEEEDLIVKLHTSHGSRWSLIAAQLPGRTDNDIKNHWNTRLKKKLCDMGIDPVTHKPIAQLLRDLAETLALSGSAVNSDAVEEAQRCFRDTILNKAVRECGRPLEVQPFSTSQIGMQDYRQPSAGNAGTANHYHLNAHQFEMSANNSDYSRGGEEESFSGRSPSPTIYSNLNHSAYNRGWSGEQSLQDETLRISEGSYAFPNQLTIPADQTLLRLQEIATQSVILEPSDCPDVQSASLLKTSKEDASSEMSNCNRALGELFASSSAPFQIRSNQVQYPEESVWTLGSRPNLSFIQDHNTVPEEELESSSRVRFGNLQEWNRMAKVPTCRSKNRNFPRNLATTVSKENLVGYRSIMHTDGASFSPASSGVGAAGPFQDILRVNGEFTTSNNTISSFITSNAAESLGGSCAPAHSELRLNEYEVHVPSTRMVSWDC</sequence>
<keyword evidence="6" id="KW-0539">Nucleus</keyword>
<dbReference type="SMART" id="SM00717">
    <property type="entry name" value="SANT"/>
    <property type="match status" value="2"/>
</dbReference>
<evidence type="ECO:0000259" key="9">
    <source>
        <dbReference type="PROSITE" id="PS51294"/>
    </source>
</evidence>
<keyword evidence="5" id="KW-0804">Transcription</keyword>
<evidence type="ECO:0000313" key="10">
    <source>
        <dbReference type="EMBL" id="PNR63543.1"/>
    </source>
</evidence>
<comment type="subcellular location">
    <subcellularLocation>
        <location evidence="1">Nucleus</location>
    </subcellularLocation>
</comment>
<evidence type="ECO:0000256" key="6">
    <source>
        <dbReference type="ARBA" id="ARBA00023242"/>
    </source>
</evidence>
<dbReference type="Gene3D" id="1.10.10.60">
    <property type="entry name" value="Homeodomain-like"/>
    <property type="match status" value="2"/>
</dbReference>
<dbReference type="AlphaFoldDB" id="A0A2K1LC00"/>
<dbReference type="FunFam" id="1.10.10.60:FF:000394">
    <property type="entry name" value="MYB transcription factor"/>
    <property type="match status" value="1"/>
</dbReference>
<dbReference type="GO" id="GO:0003700">
    <property type="term" value="F:DNA-binding transcription factor activity"/>
    <property type="evidence" value="ECO:0000318"/>
    <property type="project" value="GO_Central"/>
</dbReference>
<dbReference type="FunCoup" id="A0A2K1LC00">
    <property type="interactions" value="4"/>
</dbReference>
<organism evidence="10">
    <name type="scientific">Physcomitrium patens</name>
    <name type="common">Spreading-leaved earth moss</name>
    <name type="synonym">Physcomitrella patens</name>
    <dbReference type="NCBI Taxonomy" id="3218"/>
    <lineage>
        <taxon>Eukaryota</taxon>
        <taxon>Viridiplantae</taxon>
        <taxon>Streptophyta</taxon>
        <taxon>Embryophyta</taxon>
        <taxon>Bryophyta</taxon>
        <taxon>Bryophytina</taxon>
        <taxon>Bryopsida</taxon>
        <taxon>Funariidae</taxon>
        <taxon>Funariales</taxon>
        <taxon>Funariaceae</taxon>
        <taxon>Physcomitrium</taxon>
    </lineage>
</organism>
<feature type="domain" description="HTH myb-type" evidence="9">
    <location>
        <begin position="65"/>
        <end position="119"/>
    </location>
</feature>
<protein>
    <submittedName>
        <fullName evidence="10 11">Uncharacterized protein</fullName>
    </submittedName>
</protein>
<keyword evidence="2" id="KW-0677">Repeat</keyword>
<reference evidence="10 12" key="2">
    <citation type="journal article" date="2018" name="Plant J.">
        <title>The Physcomitrella patens chromosome-scale assembly reveals moss genome structure and evolution.</title>
        <authorList>
            <person name="Lang D."/>
            <person name="Ullrich K.K."/>
            <person name="Murat F."/>
            <person name="Fuchs J."/>
            <person name="Jenkins J."/>
            <person name="Haas F.B."/>
            <person name="Piednoel M."/>
            <person name="Gundlach H."/>
            <person name="Van Bel M."/>
            <person name="Meyberg R."/>
            <person name="Vives C."/>
            <person name="Morata J."/>
            <person name="Symeonidi A."/>
            <person name="Hiss M."/>
            <person name="Muchero W."/>
            <person name="Kamisugi Y."/>
            <person name="Saleh O."/>
            <person name="Blanc G."/>
            <person name="Decker E.L."/>
            <person name="van Gessel N."/>
            <person name="Grimwood J."/>
            <person name="Hayes R.D."/>
            <person name="Graham S.W."/>
            <person name="Gunter L.E."/>
            <person name="McDaniel S.F."/>
            <person name="Hoernstein S.N.W."/>
            <person name="Larsson A."/>
            <person name="Li F.W."/>
            <person name="Perroud P.F."/>
            <person name="Phillips J."/>
            <person name="Ranjan P."/>
            <person name="Rokshar D.S."/>
            <person name="Rothfels C.J."/>
            <person name="Schneider L."/>
            <person name="Shu S."/>
            <person name="Stevenson D.W."/>
            <person name="Thummler F."/>
            <person name="Tillich M."/>
            <person name="Villarreal Aguilar J.C."/>
            <person name="Widiez T."/>
            <person name="Wong G.K."/>
            <person name="Wymore A."/>
            <person name="Zhang Y."/>
            <person name="Zimmer A.D."/>
            <person name="Quatrano R.S."/>
            <person name="Mayer K.F.X."/>
            <person name="Goodstein D."/>
            <person name="Casacuberta J.M."/>
            <person name="Vandepoele K."/>
            <person name="Reski R."/>
            <person name="Cuming A.C."/>
            <person name="Tuskan G.A."/>
            <person name="Maumus F."/>
            <person name="Salse J."/>
            <person name="Schmutz J."/>
            <person name="Rensing S.A."/>
        </authorList>
    </citation>
    <scope>NUCLEOTIDE SEQUENCE [LARGE SCALE GENOMIC DNA]</scope>
    <source>
        <strain evidence="11 12">cv. Gransden 2004</strain>
    </source>
</reference>
<gene>
    <name evidence="11" type="primary">LOC112281153</name>
    <name evidence="10" type="ORF">PHYPA_001969</name>
</gene>
<dbReference type="GO" id="GO:0006355">
    <property type="term" value="P:regulation of DNA-templated transcription"/>
    <property type="evidence" value="ECO:0000318"/>
    <property type="project" value="GO_Central"/>
</dbReference>
<evidence type="ECO:0000256" key="5">
    <source>
        <dbReference type="ARBA" id="ARBA00023163"/>
    </source>
</evidence>
<dbReference type="InterPro" id="IPR009057">
    <property type="entry name" value="Homeodomain-like_sf"/>
</dbReference>